<accession>A0ABT6HJD3</accession>
<reference evidence="3 4" key="1">
    <citation type="submission" date="2023-04" db="EMBL/GenBank/DDBJ databases">
        <title>Streptomyces chengmaiensis sp. nov. isolated from the stem of mangrove plant in Hainan.</title>
        <authorList>
            <person name="Huang X."/>
            <person name="Zhou S."/>
            <person name="Chu X."/>
            <person name="Xie Y."/>
            <person name="Lin Y."/>
        </authorList>
    </citation>
    <scope>NUCLEOTIDE SEQUENCE [LARGE SCALE GENOMIC DNA]</scope>
    <source>
        <strain evidence="3 4">HNM0663</strain>
    </source>
</reference>
<dbReference type="InterPro" id="IPR006015">
    <property type="entry name" value="Universal_stress_UspA"/>
</dbReference>
<dbReference type="Gene3D" id="3.40.50.620">
    <property type="entry name" value="HUPs"/>
    <property type="match status" value="2"/>
</dbReference>
<dbReference type="SUPFAM" id="SSF52402">
    <property type="entry name" value="Adenine nucleotide alpha hydrolases-like"/>
    <property type="match status" value="2"/>
</dbReference>
<evidence type="ECO:0000313" key="4">
    <source>
        <dbReference type="Proteomes" id="UP001223144"/>
    </source>
</evidence>
<dbReference type="InterPro" id="IPR006016">
    <property type="entry name" value="UspA"/>
</dbReference>
<comment type="caution">
    <text evidence="3">The sequence shown here is derived from an EMBL/GenBank/DDBJ whole genome shotgun (WGS) entry which is preliminary data.</text>
</comment>
<sequence length="293" mass="30972">MTHHVAAGLDGSPESLAAAEWAAEEALLRRAVLRLVHAEEITAGSAAPLVRPDVVRDWADGILTEAAEELRRRHPGLEISTRRLTGRPAAALAVDALDADLLVLGSRGLGTVLGFLVGSVGMAAVGATERPVVLVRAADARAGGPGRDRSGPYGEVLLGVDIHQSCDRLLAFAFDEAAHRGCTLRVVHAWTLPPVFSYAPVLDPGVQLEVGRTVAQSLSDMLTPWRLKYPSVHIVERAVIGPPARELVYAADNADLVIVGRRVRRSPLGAHIGHVAHAVIHHCGAPVAVVAHE</sequence>
<feature type="domain" description="UspA" evidence="2">
    <location>
        <begin position="1"/>
        <end position="136"/>
    </location>
</feature>
<evidence type="ECO:0000313" key="3">
    <source>
        <dbReference type="EMBL" id="MDH2388856.1"/>
    </source>
</evidence>
<dbReference type="PANTHER" id="PTHR46268">
    <property type="entry name" value="STRESS RESPONSE PROTEIN NHAX"/>
    <property type="match status" value="1"/>
</dbReference>
<organism evidence="3 4">
    <name type="scientific">Streptomyces chengmaiensis</name>
    <dbReference type="NCBI Taxonomy" id="3040919"/>
    <lineage>
        <taxon>Bacteria</taxon>
        <taxon>Bacillati</taxon>
        <taxon>Actinomycetota</taxon>
        <taxon>Actinomycetes</taxon>
        <taxon>Kitasatosporales</taxon>
        <taxon>Streptomycetaceae</taxon>
        <taxon>Streptomyces</taxon>
    </lineage>
</organism>
<proteinExistence type="inferred from homology"/>
<comment type="similarity">
    <text evidence="1">Belongs to the universal stress protein A family.</text>
</comment>
<dbReference type="Proteomes" id="UP001223144">
    <property type="component" value="Unassembled WGS sequence"/>
</dbReference>
<evidence type="ECO:0000259" key="2">
    <source>
        <dbReference type="Pfam" id="PF00582"/>
    </source>
</evidence>
<dbReference type="PRINTS" id="PR01438">
    <property type="entry name" value="UNVRSLSTRESS"/>
</dbReference>
<gene>
    <name evidence="3" type="ORF">QCN29_08655</name>
</gene>
<dbReference type="EMBL" id="JARWBG010000007">
    <property type="protein sequence ID" value="MDH2388856.1"/>
    <property type="molecule type" value="Genomic_DNA"/>
</dbReference>
<dbReference type="Pfam" id="PF00582">
    <property type="entry name" value="Usp"/>
    <property type="match status" value="2"/>
</dbReference>
<evidence type="ECO:0000256" key="1">
    <source>
        <dbReference type="ARBA" id="ARBA00008791"/>
    </source>
</evidence>
<keyword evidence="4" id="KW-1185">Reference proteome</keyword>
<name>A0ABT6HJD3_9ACTN</name>
<dbReference type="RefSeq" id="WP_279927140.1">
    <property type="nucleotide sequence ID" value="NZ_JARWBG010000007.1"/>
</dbReference>
<protein>
    <submittedName>
        <fullName evidence="3">Universal stress protein</fullName>
    </submittedName>
</protein>
<dbReference type="PANTHER" id="PTHR46268:SF6">
    <property type="entry name" value="UNIVERSAL STRESS PROTEIN UP12"/>
    <property type="match status" value="1"/>
</dbReference>
<feature type="domain" description="UspA" evidence="2">
    <location>
        <begin position="153"/>
        <end position="290"/>
    </location>
</feature>
<dbReference type="InterPro" id="IPR014729">
    <property type="entry name" value="Rossmann-like_a/b/a_fold"/>
</dbReference>